<comment type="caution">
    <text evidence="1">The sequence shown here is derived from an EMBL/GenBank/DDBJ whole genome shotgun (WGS) entry which is preliminary data.</text>
</comment>
<dbReference type="EMBL" id="BDSG01000084">
    <property type="protein sequence ID" value="GBL11601.1"/>
    <property type="molecule type" value="Genomic_DNA"/>
</dbReference>
<evidence type="ECO:0000313" key="1">
    <source>
        <dbReference type="EMBL" id="GBL11601.1"/>
    </source>
</evidence>
<dbReference type="Proteomes" id="UP000248272">
    <property type="component" value="Unassembled WGS sequence"/>
</dbReference>
<protein>
    <submittedName>
        <fullName evidence="1">Uncharacterized protein</fullName>
    </submittedName>
</protein>
<gene>
    <name evidence="1" type="ORF">MSj_03108</name>
</gene>
<dbReference type="AlphaFoldDB" id="A0A2Z6UVF4"/>
<sequence length="80" mass="9091">MKNRPDLTEERLHRTKALMNSNVRDCLVQGYKDLIPSLNLPDVNVCQPNRQDQRTAAQCLRHRTIDLAVPLNTLAGGRVQ</sequence>
<name>A0A2Z6UVF4_MICAE</name>
<accession>A0A2Z6UVF4</accession>
<organism evidence="1 2">
    <name type="scientific">Microcystis aeruginosa Sj</name>
    <dbReference type="NCBI Taxonomy" id="1979544"/>
    <lineage>
        <taxon>Bacteria</taxon>
        <taxon>Bacillati</taxon>
        <taxon>Cyanobacteriota</taxon>
        <taxon>Cyanophyceae</taxon>
        <taxon>Oscillatoriophycideae</taxon>
        <taxon>Chroococcales</taxon>
        <taxon>Microcystaceae</taxon>
        <taxon>Microcystis</taxon>
    </lineage>
</organism>
<reference evidence="1 2" key="1">
    <citation type="journal article" date="2018" name="Front. Microbiol.">
        <title>Adaptation of the Freshwater Bloom-Forming Cyanobacterium Microcystis aeruginosa to Brackish Water Is Driven by Recent Horizontal Transfer of Sucrose Genes.</title>
        <authorList>
            <person name="Tanabe Y."/>
            <person name="Hodoki Y."/>
            <person name="Sano T."/>
            <person name="Tada K."/>
            <person name="Watanabe M.M."/>
        </authorList>
    </citation>
    <scope>NUCLEOTIDE SEQUENCE [LARGE SCALE GENOMIC DNA]</scope>
    <source>
        <strain evidence="1 2">Sj</strain>
    </source>
</reference>
<proteinExistence type="predicted"/>
<evidence type="ECO:0000313" key="2">
    <source>
        <dbReference type="Proteomes" id="UP000248272"/>
    </source>
</evidence>